<evidence type="ECO:0000256" key="1">
    <source>
        <dbReference type="ARBA" id="ARBA00022898"/>
    </source>
</evidence>
<dbReference type="GO" id="GO:0030170">
    <property type="term" value="F:pyridoxal phosphate binding"/>
    <property type="evidence" value="ECO:0007669"/>
    <property type="project" value="TreeGrafter"/>
</dbReference>
<comment type="similarity">
    <text evidence="2">Belongs to the DegT/DnrJ/EryC1 family.</text>
</comment>
<dbReference type="InterPro" id="IPR015424">
    <property type="entry name" value="PyrdxlP-dep_Trfase"/>
</dbReference>
<evidence type="ECO:0008006" key="4">
    <source>
        <dbReference type="Google" id="ProtNLM"/>
    </source>
</evidence>
<dbReference type="GO" id="GO:0008483">
    <property type="term" value="F:transaminase activity"/>
    <property type="evidence" value="ECO:0007669"/>
    <property type="project" value="TreeGrafter"/>
</dbReference>
<dbReference type="Gene3D" id="3.90.1150.10">
    <property type="entry name" value="Aspartate Aminotransferase, domain 1"/>
    <property type="match status" value="1"/>
</dbReference>
<accession>X1MS04</accession>
<dbReference type="InterPro" id="IPR015421">
    <property type="entry name" value="PyrdxlP-dep_Trfase_major"/>
</dbReference>
<dbReference type="Gene3D" id="3.40.640.10">
    <property type="entry name" value="Type I PLP-dependent aspartate aminotransferase-like (Major domain)"/>
    <property type="match status" value="1"/>
</dbReference>
<gene>
    <name evidence="3" type="ORF">S06H3_19820</name>
</gene>
<evidence type="ECO:0000313" key="3">
    <source>
        <dbReference type="EMBL" id="GAI09169.1"/>
    </source>
</evidence>
<organism evidence="3">
    <name type="scientific">marine sediment metagenome</name>
    <dbReference type="NCBI Taxonomy" id="412755"/>
    <lineage>
        <taxon>unclassified sequences</taxon>
        <taxon>metagenomes</taxon>
        <taxon>ecological metagenomes</taxon>
    </lineage>
</organism>
<dbReference type="GO" id="GO:0000271">
    <property type="term" value="P:polysaccharide biosynthetic process"/>
    <property type="evidence" value="ECO:0007669"/>
    <property type="project" value="TreeGrafter"/>
</dbReference>
<feature type="non-terminal residue" evidence="3">
    <location>
        <position position="1"/>
    </location>
</feature>
<keyword evidence="1" id="KW-0663">Pyridoxal phosphate</keyword>
<proteinExistence type="inferred from homology"/>
<protein>
    <recommendedName>
        <fullName evidence="4">Transcriptional regulator</fullName>
    </recommendedName>
</protein>
<dbReference type="PANTHER" id="PTHR30244:SF36">
    <property type="entry name" value="3-OXO-GLUCOSE-6-PHOSPHATE:GLUTAMATE AMINOTRANSFERASE"/>
    <property type="match status" value="1"/>
</dbReference>
<dbReference type="Pfam" id="PF01041">
    <property type="entry name" value="DegT_DnrJ_EryC1"/>
    <property type="match status" value="1"/>
</dbReference>
<dbReference type="SUPFAM" id="SSF53383">
    <property type="entry name" value="PLP-dependent transferases"/>
    <property type="match status" value="1"/>
</dbReference>
<comment type="caution">
    <text evidence="3">The sequence shown here is derived from an EMBL/GenBank/DDBJ whole genome shotgun (WGS) entry which is preliminary data.</text>
</comment>
<sequence>RCELLRNHGAEERYFHRHVGGNFRLDSIQAAIVLVKLKNLESWHEARQRNAAYYNERFAACDAVETPYVEPRNRMIYNQYVLRIPGRRDAVQAHLNAKKIGNAIYYPVPLHLQECFADIGHKEGDFPQSERAAREVLAMPIYPELTREQLGEVADTVLETVR</sequence>
<dbReference type="PANTHER" id="PTHR30244">
    <property type="entry name" value="TRANSAMINASE"/>
    <property type="match status" value="1"/>
</dbReference>
<name>X1MS04_9ZZZZ</name>
<dbReference type="EMBL" id="BARV01010192">
    <property type="protein sequence ID" value="GAI09169.1"/>
    <property type="molecule type" value="Genomic_DNA"/>
</dbReference>
<dbReference type="AlphaFoldDB" id="X1MS04"/>
<dbReference type="InterPro" id="IPR000653">
    <property type="entry name" value="DegT/StrS_aminotransferase"/>
</dbReference>
<evidence type="ECO:0000256" key="2">
    <source>
        <dbReference type="ARBA" id="ARBA00037999"/>
    </source>
</evidence>
<reference evidence="3" key="1">
    <citation type="journal article" date="2014" name="Front. Microbiol.">
        <title>High frequency of phylogenetically diverse reductive dehalogenase-homologous genes in deep subseafloor sedimentary metagenomes.</title>
        <authorList>
            <person name="Kawai M."/>
            <person name="Futagami T."/>
            <person name="Toyoda A."/>
            <person name="Takaki Y."/>
            <person name="Nishi S."/>
            <person name="Hori S."/>
            <person name="Arai W."/>
            <person name="Tsubouchi T."/>
            <person name="Morono Y."/>
            <person name="Uchiyama I."/>
            <person name="Ito T."/>
            <person name="Fujiyama A."/>
            <person name="Inagaki F."/>
            <person name="Takami H."/>
        </authorList>
    </citation>
    <scope>NUCLEOTIDE SEQUENCE</scope>
    <source>
        <strain evidence="3">Expedition CK06-06</strain>
    </source>
</reference>
<dbReference type="InterPro" id="IPR015422">
    <property type="entry name" value="PyrdxlP-dep_Trfase_small"/>
</dbReference>